<dbReference type="EMBL" id="KB113091">
    <property type="protein sequence ID" value="ELK24056.1"/>
    <property type="molecule type" value="Genomic_DNA"/>
</dbReference>
<protein>
    <submittedName>
        <fullName evidence="1">Uncharacterized protein</fullName>
    </submittedName>
</protein>
<gene>
    <name evidence="1" type="ORF">MDA_GLEAN10013353</name>
</gene>
<proteinExistence type="predicted"/>
<evidence type="ECO:0000313" key="2">
    <source>
        <dbReference type="Proteomes" id="UP000010556"/>
    </source>
</evidence>
<accession>L5LDW0</accession>
<reference evidence="2" key="1">
    <citation type="journal article" date="2013" name="Science">
        <title>Comparative analysis of bat genomes provides insight into the evolution of flight and immunity.</title>
        <authorList>
            <person name="Zhang G."/>
            <person name="Cowled C."/>
            <person name="Shi Z."/>
            <person name="Huang Z."/>
            <person name="Bishop-Lilly K.A."/>
            <person name="Fang X."/>
            <person name="Wynne J.W."/>
            <person name="Xiong Z."/>
            <person name="Baker M.L."/>
            <person name="Zhao W."/>
            <person name="Tachedjian M."/>
            <person name="Zhu Y."/>
            <person name="Zhou P."/>
            <person name="Jiang X."/>
            <person name="Ng J."/>
            <person name="Yang L."/>
            <person name="Wu L."/>
            <person name="Xiao J."/>
            <person name="Feng Y."/>
            <person name="Chen Y."/>
            <person name="Sun X."/>
            <person name="Zhang Y."/>
            <person name="Marsh G.A."/>
            <person name="Crameri G."/>
            <person name="Broder C.C."/>
            <person name="Frey K.G."/>
            <person name="Wang L.F."/>
            <person name="Wang J."/>
        </authorList>
    </citation>
    <scope>NUCLEOTIDE SEQUENCE [LARGE SCALE GENOMIC DNA]</scope>
</reference>
<organism evidence="1 2">
    <name type="scientific">Myotis davidii</name>
    <name type="common">David's myotis</name>
    <dbReference type="NCBI Taxonomy" id="225400"/>
    <lineage>
        <taxon>Eukaryota</taxon>
        <taxon>Metazoa</taxon>
        <taxon>Chordata</taxon>
        <taxon>Craniata</taxon>
        <taxon>Vertebrata</taxon>
        <taxon>Euteleostomi</taxon>
        <taxon>Mammalia</taxon>
        <taxon>Eutheria</taxon>
        <taxon>Laurasiatheria</taxon>
        <taxon>Chiroptera</taxon>
        <taxon>Yangochiroptera</taxon>
        <taxon>Vespertilionidae</taxon>
        <taxon>Myotis</taxon>
    </lineage>
</organism>
<dbReference type="Proteomes" id="UP000010556">
    <property type="component" value="Unassembled WGS sequence"/>
</dbReference>
<dbReference type="AlphaFoldDB" id="L5LDW0"/>
<name>L5LDW0_MYODS</name>
<keyword evidence="2" id="KW-1185">Reference proteome</keyword>
<evidence type="ECO:0000313" key="1">
    <source>
        <dbReference type="EMBL" id="ELK24056.1"/>
    </source>
</evidence>
<sequence length="110" mass="11629">MSRSGVVPCLGSGTSPPATRCFAHYYIPQGMSDCRFWPDPRRPDQAETGMSTCWLRPEDIPLAAWEPSGDVHLPAGSRPKLQSDILSAAEEAGEAPATTTVLAAVSLACG</sequence>